<dbReference type="PANTHER" id="PTHR30055">
    <property type="entry name" value="HTH-TYPE TRANSCRIPTIONAL REGULATOR RUTR"/>
    <property type="match status" value="1"/>
</dbReference>
<evidence type="ECO:0000259" key="5">
    <source>
        <dbReference type="PROSITE" id="PS50977"/>
    </source>
</evidence>
<accession>A0ABR9J8I5</accession>
<keyword evidence="3" id="KW-0804">Transcription</keyword>
<evidence type="ECO:0000313" key="6">
    <source>
        <dbReference type="EMBL" id="MBE1515319.1"/>
    </source>
</evidence>
<dbReference type="Gene3D" id="1.10.10.60">
    <property type="entry name" value="Homeodomain-like"/>
    <property type="match status" value="1"/>
</dbReference>
<dbReference type="InterPro" id="IPR023772">
    <property type="entry name" value="DNA-bd_HTH_TetR-type_CS"/>
</dbReference>
<dbReference type="PROSITE" id="PS01081">
    <property type="entry name" value="HTH_TETR_1"/>
    <property type="match status" value="1"/>
</dbReference>
<feature type="DNA-binding region" description="H-T-H motif" evidence="4">
    <location>
        <begin position="28"/>
        <end position="47"/>
    </location>
</feature>
<dbReference type="Pfam" id="PF00440">
    <property type="entry name" value="TetR_N"/>
    <property type="match status" value="1"/>
</dbReference>
<dbReference type="InterPro" id="IPR009057">
    <property type="entry name" value="Homeodomain-like_sf"/>
</dbReference>
<keyword evidence="2 4" id="KW-0238">DNA-binding</keyword>
<evidence type="ECO:0000256" key="3">
    <source>
        <dbReference type="ARBA" id="ARBA00023163"/>
    </source>
</evidence>
<dbReference type="InterPro" id="IPR036271">
    <property type="entry name" value="Tet_transcr_reg_TetR-rel_C_sf"/>
</dbReference>
<dbReference type="RefSeq" id="WP_192592170.1">
    <property type="nucleotide sequence ID" value="NZ_JADBEE010000002.1"/>
</dbReference>
<dbReference type="InterPro" id="IPR025996">
    <property type="entry name" value="MT1864/Rv1816-like_C"/>
</dbReference>
<dbReference type="EMBL" id="JADBEE010000002">
    <property type="protein sequence ID" value="MBE1515319.1"/>
    <property type="molecule type" value="Genomic_DNA"/>
</dbReference>
<evidence type="ECO:0000256" key="2">
    <source>
        <dbReference type="ARBA" id="ARBA00023125"/>
    </source>
</evidence>
<protein>
    <submittedName>
        <fullName evidence="6">AcrR family transcriptional regulator</fullName>
    </submittedName>
</protein>
<reference evidence="6 7" key="1">
    <citation type="submission" date="2020-10" db="EMBL/GenBank/DDBJ databases">
        <title>Sequencing the genomes of 1000 actinobacteria strains.</title>
        <authorList>
            <person name="Klenk H.-P."/>
        </authorList>
    </citation>
    <scope>NUCLEOTIDE SEQUENCE [LARGE SCALE GENOMIC DNA]</scope>
    <source>
        <strain evidence="6 7">DSM 15474</strain>
    </source>
</reference>
<dbReference type="Pfam" id="PF13305">
    <property type="entry name" value="TetR_C_33"/>
    <property type="match status" value="1"/>
</dbReference>
<keyword evidence="1" id="KW-0805">Transcription regulation</keyword>
<dbReference type="PROSITE" id="PS50977">
    <property type="entry name" value="HTH_TETR_2"/>
    <property type="match status" value="1"/>
</dbReference>
<dbReference type="InterPro" id="IPR001647">
    <property type="entry name" value="HTH_TetR"/>
</dbReference>
<dbReference type="PANTHER" id="PTHR30055:SF234">
    <property type="entry name" value="HTH-TYPE TRANSCRIPTIONAL REGULATOR BETI"/>
    <property type="match status" value="1"/>
</dbReference>
<keyword evidence="7" id="KW-1185">Reference proteome</keyword>
<evidence type="ECO:0000256" key="1">
    <source>
        <dbReference type="ARBA" id="ARBA00023015"/>
    </source>
</evidence>
<dbReference type="SUPFAM" id="SSF46689">
    <property type="entry name" value="Homeodomain-like"/>
    <property type="match status" value="1"/>
</dbReference>
<comment type="caution">
    <text evidence="6">The sequence shown here is derived from an EMBL/GenBank/DDBJ whole genome shotgun (WGS) entry which is preliminary data.</text>
</comment>
<dbReference type="InterPro" id="IPR050109">
    <property type="entry name" value="HTH-type_TetR-like_transc_reg"/>
</dbReference>
<evidence type="ECO:0000313" key="7">
    <source>
        <dbReference type="Proteomes" id="UP000636579"/>
    </source>
</evidence>
<dbReference type="Proteomes" id="UP000636579">
    <property type="component" value="Unassembled WGS sequence"/>
</dbReference>
<proteinExistence type="predicted"/>
<dbReference type="Gene3D" id="1.10.357.10">
    <property type="entry name" value="Tetracycline Repressor, domain 2"/>
    <property type="match status" value="1"/>
</dbReference>
<dbReference type="SUPFAM" id="SSF48498">
    <property type="entry name" value="Tetracyclin repressor-like, C-terminal domain"/>
    <property type="match status" value="1"/>
</dbReference>
<sequence>MARAGITRARLAAVGAELADELGFERVTLAEVARRCGVQTPSLYSHVSGTGELREQVTLLALEEMADRAAEAVAGLAGKAALTGLANSYRDYAWQHPGRFTASAAAAGLDAETAAGSAGPRHARFTEAVLRGYTVDPESHVHAVRMLGSTVRGFITLEMSGSFDHSSPPAAESWAQIIHGLDTLFRSWSTAPDEEPPPPRAEDPR</sequence>
<name>A0ABR9J8I5_9MICC</name>
<evidence type="ECO:0000256" key="4">
    <source>
        <dbReference type="PROSITE-ProRule" id="PRU00335"/>
    </source>
</evidence>
<organism evidence="6 7">
    <name type="scientific">Nesterenkonia halotolerans</name>
    <dbReference type="NCBI Taxonomy" id="225325"/>
    <lineage>
        <taxon>Bacteria</taxon>
        <taxon>Bacillati</taxon>
        <taxon>Actinomycetota</taxon>
        <taxon>Actinomycetes</taxon>
        <taxon>Micrococcales</taxon>
        <taxon>Micrococcaceae</taxon>
        <taxon>Nesterenkonia</taxon>
    </lineage>
</organism>
<feature type="domain" description="HTH tetR-type" evidence="5">
    <location>
        <begin position="5"/>
        <end position="65"/>
    </location>
</feature>
<gene>
    <name evidence="6" type="ORF">H4W26_002111</name>
</gene>